<gene>
    <name evidence="2" type="ORF">GK091_29065</name>
</gene>
<keyword evidence="1" id="KW-0812">Transmembrane</keyword>
<keyword evidence="3" id="KW-1185">Reference proteome</keyword>
<protein>
    <submittedName>
        <fullName evidence="2">Uncharacterized protein</fullName>
    </submittedName>
</protein>
<dbReference type="EMBL" id="JAAGNZ010000014">
    <property type="protein sequence ID" value="NEU70947.1"/>
    <property type="molecule type" value="Genomic_DNA"/>
</dbReference>
<feature type="transmembrane region" description="Helical" evidence="1">
    <location>
        <begin position="48"/>
        <end position="67"/>
    </location>
</feature>
<accession>A0A6M0ISF9</accession>
<comment type="caution">
    <text evidence="2">The sequence shown here is derived from an EMBL/GenBank/DDBJ whole genome shotgun (WGS) entry which is preliminary data.</text>
</comment>
<dbReference type="Proteomes" id="UP000477386">
    <property type="component" value="Unassembled WGS sequence"/>
</dbReference>
<keyword evidence="1" id="KW-1133">Transmembrane helix</keyword>
<proteinExistence type="predicted"/>
<keyword evidence="1" id="KW-0472">Membrane</keyword>
<sequence length="105" mass="11908">MTKKNVILTPAGVVFMNNGGYSLPEQEELKEERRKQLDWNWRRGFESISTFVFLTALIVATLTFSNTPKESNIKALRLQVDSLKHVKLSTTVTPPVSGTSFKKKH</sequence>
<evidence type="ECO:0000256" key="1">
    <source>
        <dbReference type="SAM" id="Phobius"/>
    </source>
</evidence>
<evidence type="ECO:0000313" key="3">
    <source>
        <dbReference type="Proteomes" id="UP000477386"/>
    </source>
</evidence>
<evidence type="ECO:0000313" key="2">
    <source>
        <dbReference type="EMBL" id="NEU70947.1"/>
    </source>
</evidence>
<organism evidence="2 3">
    <name type="scientific">Spirosoma agri</name>
    <dbReference type="NCBI Taxonomy" id="1987381"/>
    <lineage>
        <taxon>Bacteria</taxon>
        <taxon>Pseudomonadati</taxon>
        <taxon>Bacteroidota</taxon>
        <taxon>Cytophagia</taxon>
        <taxon>Cytophagales</taxon>
        <taxon>Cytophagaceae</taxon>
        <taxon>Spirosoma</taxon>
    </lineage>
</organism>
<name>A0A6M0ISF9_9BACT</name>
<dbReference type="AlphaFoldDB" id="A0A6M0ISF9"/>
<reference evidence="2 3" key="1">
    <citation type="submission" date="2020-02" db="EMBL/GenBank/DDBJ databases">
        <title>Draft genome sequence of two Spirosoma agri KCTC 52727 and Spirosoma terrae KCTC 52035.</title>
        <authorList>
            <person name="Rojas J."/>
            <person name="Ambika Manirajan B."/>
            <person name="Ratering S."/>
            <person name="Suarez C."/>
            <person name="Schnell S."/>
        </authorList>
    </citation>
    <scope>NUCLEOTIDE SEQUENCE [LARGE SCALE GENOMIC DNA]</scope>
    <source>
        <strain evidence="2 3">KCTC 52727</strain>
    </source>
</reference>